<keyword evidence="3" id="KW-1185">Reference proteome</keyword>
<dbReference type="KEGG" id="pswu:SY83_21060"/>
<name>A0A172TN08_9BACL</name>
<feature type="transmembrane region" description="Helical" evidence="1">
    <location>
        <begin position="44"/>
        <end position="63"/>
    </location>
</feature>
<dbReference type="AlphaFoldDB" id="A0A172TN08"/>
<evidence type="ECO:0000313" key="3">
    <source>
        <dbReference type="Proteomes" id="UP000076927"/>
    </source>
</evidence>
<proteinExistence type="predicted"/>
<dbReference type="Proteomes" id="UP000076927">
    <property type="component" value="Chromosome"/>
</dbReference>
<organism evidence="2 3">
    <name type="scientific">Paenibacillus swuensis</name>
    <dbReference type="NCBI Taxonomy" id="1178515"/>
    <lineage>
        <taxon>Bacteria</taxon>
        <taxon>Bacillati</taxon>
        <taxon>Bacillota</taxon>
        <taxon>Bacilli</taxon>
        <taxon>Bacillales</taxon>
        <taxon>Paenibacillaceae</taxon>
        <taxon>Paenibacillus</taxon>
    </lineage>
</organism>
<dbReference type="EMBL" id="CP011388">
    <property type="protein sequence ID" value="ANE48356.1"/>
    <property type="molecule type" value="Genomic_DNA"/>
</dbReference>
<sequence>MFRYFAQYAHLDFIVRATRNSHYVFVIGFVLAMAALLMDLSPSLMFMMLFLSGFVSKIIGVTTQL</sequence>
<dbReference type="PATRIC" id="fig|1178515.4.peg.4267"/>
<evidence type="ECO:0000313" key="2">
    <source>
        <dbReference type="EMBL" id="ANE48356.1"/>
    </source>
</evidence>
<keyword evidence="1" id="KW-1133">Transmembrane helix</keyword>
<keyword evidence="1" id="KW-0812">Transmembrane</keyword>
<keyword evidence="1" id="KW-0472">Membrane</keyword>
<protein>
    <submittedName>
        <fullName evidence="2">Uncharacterized protein</fullName>
    </submittedName>
</protein>
<dbReference type="STRING" id="1178515.SY83_21060"/>
<accession>A0A172TN08</accession>
<reference evidence="2 3" key="1">
    <citation type="submission" date="2015-01" db="EMBL/GenBank/DDBJ databases">
        <title>Paenibacillus swuensis/DY6/whole genome sequencing.</title>
        <authorList>
            <person name="Kim M.K."/>
            <person name="Srinivasan S."/>
            <person name="Lee J.-J."/>
        </authorList>
    </citation>
    <scope>NUCLEOTIDE SEQUENCE [LARGE SCALE GENOMIC DNA]</scope>
    <source>
        <strain evidence="2 3">DY6</strain>
    </source>
</reference>
<gene>
    <name evidence="2" type="ORF">SY83_21060</name>
</gene>
<feature type="transmembrane region" description="Helical" evidence="1">
    <location>
        <begin position="21"/>
        <end position="38"/>
    </location>
</feature>
<evidence type="ECO:0000256" key="1">
    <source>
        <dbReference type="SAM" id="Phobius"/>
    </source>
</evidence>